<sequence length="149" mass="16050">MDYPPMMLPKTCAMLPVARLVVPPALLPVGSPVVPPALLPVGYSVVPPAIPPVPPPSSPILPSFTGVSRLLLSDLLITFEIPPRYHSNPDQLTFDKRLEIVGKDKLDSILEDQLAGAIRFPVIEGLARQRRIVLCACGLAFLKAGSDIR</sequence>
<gene>
    <name evidence="1" type="ORF">DSTB1V02_LOCUS2930</name>
</gene>
<evidence type="ECO:0000313" key="2">
    <source>
        <dbReference type="Proteomes" id="UP000677054"/>
    </source>
</evidence>
<reference evidence="1" key="1">
    <citation type="submission" date="2020-11" db="EMBL/GenBank/DDBJ databases">
        <authorList>
            <person name="Tran Van P."/>
        </authorList>
    </citation>
    <scope>NUCLEOTIDE SEQUENCE</scope>
</reference>
<keyword evidence="2" id="KW-1185">Reference proteome</keyword>
<dbReference type="EMBL" id="CAJPEV010000350">
    <property type="protein sequence ID" value="CAG0884306.1"/>
    <property type="molecule type" value="Genomic_DNA"/>
</dbReference>
<protein>
    <submittedName>
        <fullName evidence="1">Uncharacterized protein</fullName>
    </submittedName>
</protein>
<accession>A0A7R8X2U3</accession>
<proteinExistence type="predicted"/>
<dbReference type="Proteomes" id="UP000677054">
    <property type="component" value="Unassembled WGS sequence"/>
</dbReference>
<dbReference type="AlphaFoldDB" id="A0A7R8X2U3"/>
<dbReference type="EMBL" id="LR899867">
    <property type="protein sequence ID" value="CAD7242992.1"/>
    <property type="molecule type" value="Genomic_DNA"/>
</dbReference>
<organism evidence="1">
    <name type="scientific">Darwinula stevensoni</name>
    <dbReference type="NCBI Taxonomy" id="69355"/>
    <lineage>
        <taxon>Eukaryota</taxon>
        <taxon>Metazoa</taxon>
        <taxon>Ecdysozoa</taxon>
        <taxon>Arthropoda</taxon>
        <taxon>Crustacea</taxon>
        <taxon>Oligostraca</taxon>
        <taxon>Ostracoda</taxon>
        <taxon>Podocopa</taxon>
        <taxon>Podocopida</taxon>
        <taxon>Darwinulocopina</taxon>
        <taxon>Darwinuloidea</taxon>
        <taxon>Darwinulidae</taxon>
        <taxon>Darwinula</taxon>
    </lineage>
</organism>
<name>A0A7R8X2U3_9CRUS</name>
<evidence type="ECO:0000313" key="1">
    <source>
        <dbReference type="EMBL" id="CAD7242992.1"/>
    </source>
</evidence>